<gene>
    <name evidence="3" type="ORF">METZ01_LOCUS180649</name>
</gene>
<sequence length="409" mass="46754">MSKVAIIGAGIIGVCCAHFLQKSGHTVTMFDQNEPGTQTSFGNAGLFASHECVTANSPNLWQNIPGMFFNQDNPIVVDWIYILKHLPWAFKFLRNCTSKKTEYIAESLSSFSRHSVLAYDEIFNVVNISNNVVNQKPIFLYESKELFEKNQYSLKLRKKFNVEFDIINKEEIAKIEPHLEPIYYNGIVLKGERFTKSPLKMTQKIFNYFIEKRGVFVKSRVKGIYKKNKLIFLKYNNKEEYFDKIVVAAGAWSNLLARSIGDNFPLEVERGYHIMFESNKNLINHPIGWAKKNFYITPMEDGIRAAGTVEIAGFKKPINQNMIKLIEDTARKILPELGKVKSQWMGFRPTLPDSLPVIGESKKCKNVYYAFGHQHLGLSLAAVTGKVMRSLIDKNPSNINIYPLNPSRF</sequence>
<proteinExistence type="predicted"/>
<dbReference type="EMBL" id="UINC01035420">
    <property type="protein sequence ID" value="SVB27795.1"/>
    <property type="molecule type" value="Genomic_DNA"/>
</dbReference>
<dbReference type="PANTHER" id="PTHR13847">
    <property type="entry name" value="SARCOSINE DEHYDROGENASE-RELATED"/>
    <property type="match status" value="1"/>
</dbReference>
<keyword evidence="1" id="KW-0560">Oxidoreductase</keyword>
<dbReference type="InterPro" id="IPR036188">
    <property type="entry name" value="FAD/NAD-bd_sf"/>
</dbReference>
<dbReference type="SUPFAM" id="SSF54373">
    <property type="entry name" value="FAD-linked reductases, C-terminal domain"/>
    <property type="match status" value="1"/>
</dbReference>
<dbReference type="InterPro" id="IPR006076">
    <property type="entry name" value="FAD-dep_OxRdtase"/>
</dbReference>
<feature type="domain" description="FAD dependent oxidoreductase" evidence="2">
    <location>
        <begin position="3"/>
        <end position="389"/>
    </location>
</feature>
<dbReference type="GO" id="GO:0005737">
    <property type="term" value="C:cytoplasm"/>
    <property type="evidence" value="ECO:0007669"/>
    <property type="project" value="TreeGrafter"/>
</dbReference>
<organism evidence="3">
    <name type="scientific">marine metagenome</name>
    <dbReference type="NCBI Taxonomy" id="408172"/>
    <lineage>
        <taxon>unclassified sequences</taxon>
        <taxon>metagenomes</taxon>
        <taxon>ecological metagenomes</taxon>
    </lineage>
</organism>
<dbReference type="AlphaFoldDB" id="A0A382CNZ1"/>
<name>A0A382CNZ1_9ZZZZ</name>
<dbReference type="Pfam" id="PF01266">
    <property type="entry name" value="DAO"/>
    <property type="match status" value="1"/>
</dbReference>
<dbReference type="PANTHER" id="PTHR13847:SF289">
    <property type="entry name" value="GLYCINE OXIDASE"/>
    <property type="match status" value="1"/>
</dbReference>
<evidence type="ECO:0000313" key="3">
    <source>
        <dbReference type="EMBL" id="SVB27795.1"/>
    </source>
</evidence>
<dbReference type="GO" id="GO:0016491">
    <property type="term" value="F:oxidoreductase activity"/>
    <property type="evidence" value="ECO:0007669"/>
    <property type="project" value="UniProtKB-KW"/>
</dbReference>
<dbReference type="Gene3D" id="3.50.50.60">
    <property type="entry name" value="FAD/NAD(P)-binding domain"/>
    <property type="match status" value="2"/>
</dbReference>
<evidence type="ECO:0000256" key="1">
    <source>
        <dbReference type="ARBA" id="ARBA00023002"/>
    </source>
</evidence>
<accession>A0A382CNZ1</accession>
<reference evidence="3" key="1">
    <citation type="submission" date="2018-05" db="EMBL/GenBank/DDBJ databases">
        <authorList>
            <person name="Lanie J.A."/>
            <person name="Ng W.-L."/>
            <person name="Kazmierczak K.M."/>
            <person name="Andrzejewski T.M."/>
            <person name="Davidsen T.M."/>
            <person name="Wayne K.J."/>
            <person name="Tettelin H."/>
            <person name="Glass J.I."/>
            <person name="Rusch D."/>
            <person name="Podicherti R."/>
            <person name="Tsui H.-C.T."/>
            <person name="Winkler M.E."/>
        </authorList>
    </citation>
    <scope>NUCLEOTIDE SEQUENCE</scope>
</reference>
<dbReference type="SUPFAM" id="SSF51905">
    <property type="entry name" value="FAD/NAD(P)-binding domain"/>
    <property type="match status" value="1"/>
</dbReference>
<evidence type="ECO:0000259" key="2">
    <source>
        <dbReference type="Pfam" id="PF01266"/>
    </source>
</evidence>
<protein>
    <recommendedName>
        <fullName evidence="2">FAD dependent oxidoreductase domain-containing protein</fullName>
    </recommendedName>
</protein>
<dbReference type="Gene3D" id="3.30.9.10">
    <property type="entry name" value="D-Amino Acid Oxidase, subunit A, domain 2"/>
    <property type="match status" value="1"/>
</dbReference>